<feature type="domain" description="Chorismate-utilising enzyme C-terminal" evidence="6">
    <location>
        <begin position="111"/>
        <end position="360"/>
    </location>
</feature>
<dbReference type="Gene3D" id="3.60.120.10">
    <property type="entry name" value="Anthranilate synthase"/>
    <property type="match status" value="1"/>
</dbReference>
<comment type="catalytic activity">
    <reaction evidence="1">
        <text>chorismate = isochorismate</text>
        <dbReference type="Rhea" id="RHEA:18985"/>
        <dbReference type="ChEBI" id="CHEBI:29748"/>
        <dbReference type="ChEBI" id="CHEBI:29780"/>
        <dbReference type="EC" id="5.4.4.2"/>
    </reaction>
</comment>
<accession>A0ABX1WSB6</accession>
<dbReference type="PANTHER" id="PTHR42839:SF2">
    <property type="entry name" value="ISOCHORISMATE SYNTHASE ENTC"/>
    <property type="match status" value="1"/>
</dbReference>
<gene>
    <name evidence="7" type="ORF">ELS83_04115</name>
</gene>
<dbReference type="EMBL" id="RZNH01000004">
    <property type="protein sequence ID" value="NOU58993.1"/>
    <property type="molecule type" value="Genomic_DNA"/>
</dbReference>
<dbReference type="Proteomes" id="UP000732105">
    <property type="component" value="Unassembled WGS sequence"/>
</dbReference>
<dbReference type="EC" id="5.4.4.2" evidence="3"/>
<dbReference type="GO" id="GO:0008909">
    <property type="term" value="F:isochorismate synthase activity"/>
    <property type="evidence" value="ECO:0007669"/>
    <property type="project" value="UniProtKB-EC"/>
</dbReference>
<proteinExistence type="inferred from homology"/>
<evidence type="ECO:0000313" key="8">
    <source>
        <dbReference type="Proteomes" id="UP000732105"/>
    </source>
</evidence>
<name>A0ABX1WSB6_9BACT</name>
<dbReference type="NCBIfam" id="TIGR00543">
    <property type="entry name" value="isochor_syn"/>
    <property type="match status" value="1"/>
</dbReference>
<comment type="caution">
    <text evidence="7">The sequence shown here is derived from an EMBL/GenBank/DDBJ whole genome shotgun (WGS) entry which is preliminary data.</text>
</comment>
<dbReference type="InterPro" id="IPR005801">
    <property type="entry name" value="ADC_synthase"/>
</dbReference>
<reference evidence="7 8" key="1">
    <citation type="submission" date="2018-12" db="EMBL/GenBank/DDBJ databases">
        <title>Marinifilum JC070 sp. nov., a marine bacterium isolated from Yongle Blue Hole in the South China Sea.</title>
        <authorList>
            <person name="Fu T."/>
        </authorList>
    </citation>
    <scope>NUCLEOTIDE SEQUENCE [LARGE SCALE GENOMIC DNA]</scope>
    <source>
        <strain evidence="7 8">JC070</strain>
    </source>
</reference>
<organism evidence="7 8">
    <name type="scientific">Marinifilum caeruleilacunae</name>
    <dbReference type="NCBI Taxonomy" id="2499076"/>
    <lineage>
        <taxon>Bacteria</taxon>
        <taxon>Pseudomonadati</taxon>
        <taxon>Bacteroidota</taxon>
        <taxon>Bacteroidia</taxon>
        <taxon>Marinilabiliales</taxon>
        <taxon>Marinifilaceae</taxon>
    </lineage>
</organism>
<keyword evidence="4 7" id="KW-0413">Isomerase</keyword>
<dbReference type="SUPFAM" id="SSF56322">
    <property type="entry name" value="ADC synthase"/>
    <property type="match status" value="1"/>
</dbReference>
<evidence type="ECO:0000256" key="4">
    <source>
        <dbReference type="ARBA" id="ARBA00023235"/>
    </source>
</evidence>
<sequence length="369" mass="42033">MSIIEGEDIDIHDFLNVCLGKDIAFYAFTRPDSNTLEFGAQIEGETEKYDELKECFAKSGFVFAPFHANEKYQSHFIRREISKINQESLQLIKSKADIALQNHDDLHISSREEYQAQIEFMLADLKGEKLEKAILSRIELLENKGRKDAVSSFLNLRDTYPKAFVFMVDIPKVGLWIGATPERLVRKCESTFETMALAGTQKLDGRKLENISWEQKEIDEQAYVVEYIQSVFDKYQLKDVETDGPRTAAAGNIVHLKTLFKTRAEINNQELSNFVKDLHPTPAVCGLSKDLALDLIHRVENHDREYYAGYLGPIEENGDLSLFVNLRSMKVLENSMALFVGGGITADSLPEKEWMETCFKAQTLLNVIK</sequence>
<comment type="similarity">
    <text evidence="2">Belongs to the isochorismate synthase family.</text>
</comment>
<dbReference type="PANTHER" id="PTHR42839">
    <property type="entry name" value="ISOCHORISMATE SYNTHASE ENTC"/>
    <property type="match status" value="1"/>
</dbReference>
<dbReference type="InterPro" id="IPR004561">
    <property type="entry name" value="IsoChor_synthase"/>
</dbReference>
<evidence type="ECO:0000313" key="7">
    <source>
        <dbReference type="EMBL" id="NOU58993.1"/>
    </source>
</evidence>
<evidence type="ECO:0000259" key="6">
    <source>
        <dbReference type="Pfam" id="PF00425"/>
    </source>
</evidence>
<dbReference type="InterPro" id="IPR015890">
    <property type="entry name" value="Chorismate_C"/>
</dbReference>
<dbReference type="Pfam" id="PF00425">
    <property type="entry name" value="Chorismate_bind"/>
    <property type="match status" value="1"/>
</dbReference>
<evidence type="ECO:0000256" key="1">
    <source>
        <dbReference type="ARBA" id="ARBA00000799"/>
    </source>
</evidence>
<evidence type="ECO:0000256" key="3">
    <source>
        <dbReference type="ARBA" id="ARBA00012824"/>
    </source>
</evidence>
<evidence type="ECO:0000256" key="2">
    <source>
        <dbReference type="ARBA" id="ARBA00005297"/>
    </source>
</evidence>
<dbReference type="RefSeq" id="WP_171594268.1">
    <property type="nucleotide sequence ID" value="NZ_RZNH01000004.1"/>
</dbReference>
<keyword evidence="8" id="KW-1185">Reference proteome</keyword>
<protein>
    <recommendedName>
        <fullName evidence="3">isochorismate synthase</fullName>
        <ecNumber evidence="3">5.4.4.2</ecNumber>
    </recommendedName>
    <alternativeName>
        <fullName evidence="5">Isochorismate mutase</fullName>
    </alternativeName>
</protein>
<evidence type="ECO:0000256" key="5">
    <source>
        <dbReference type="ARBA" id="ARBA00041564"/>
    </source>
</evidence>